<proteinExistence type="predicted"/>
<name>A0AAW2YH52_9EUKA</name>
<feature type="non-terminal residue" evidence="2">
    <location>
        <position position="181"/>
    </location>
</feature>
<gene>
    <name evidence="2" type="ORF">AKO1_004410</name>
</gene>
<comment type="caution">
    <text evidence="2">The sequence shown here is derived from an EMBL/GenBank/DDBJ whole genome shotgun (WGS) entry which is preliminary data.</text>
</comment>
<evidence type="ECO:0000256" key="1">
    <source>
        <dbReference type="SAM" id="MobiDB-lite"/>
    </source>
</evidence>
<dbReference type="EMBL" id="JAOPGA020000045">
    <property type="protein sequence ID" value="KAL0476462.1"/>
    <property type="molecule type" value="Genomic_DNA"/>
</dbReference>
<reference evidence="2 3" key="1">
    <citation type="submission" date="2024-03" db="EMBL/GenBank/DDBJ databases">
        <title>The Acrasis kona genome and developmental transcriptomes reveal deep origins of eukaryotic multicellular pathways.</title>
        <authorList>
            <person name="Sheikh S."/>
            <person name="Fu C.-J."/>
            <person name="Brown M.W."/>
            <person name="Baldauf S.L."/>
        </authorList>
    </citation>
    <scope>NUCLEOTIDE SEQUENCE [LARGE SCALE GENOMIC DNA]</scope>
    <source>
        <strain evidence="2 3">ATCC MYA-3509</strain>
    </source>
</reference>
<dbReference type="AlphaFoldDB" id="A0AAW2YH52"/>
<organism evidence="2 3">
    <name type="scientific">Acrasis kona</name>
    <dbReference type="NCBI Taxonomy" id="1008807"/>
    <lineage>
        <taxon>Eukaryota</taxon>
        <taxon>Discoba</taxon>
        <taxon>Heterolobosea</taxon>
        <taxon>Tetramitia</taxon>
        <taxon>Eutetramitia</taxon>
        <taxon>Acrasidae</taxon>
        <taxon>Acrasis</taxon>
    </lineage>
</organism>
<feature type="compositionally biased region" description="Low complexity" evidence="1">
    <location>
        <begin position="170"/>
        <end position="181"/>
    </location>
</feature>
<feature type="compositionally biased region" description="Pro residues" evidence="1">
    <location>
        <begin position="153"/>
        <end position="169"/>
    </location>
</feature>
<protein>
    <submittedName>
        <fullName evidence="2">Uncharacterized protein</fullName>
    </submittedName>
</protein>
<sequence>GTYSSIKRFNNLNAVAGDFITFGVENNGEFPGNPASLAVDISFPGGSGQNIVSTNLNWTCTGTTTGCMPNRNNCSSQPSKAWMSSQTCGTGTIEVSSAVTGLSSAAKFIWVSPSDKTRTAWCKVQLPLITNSPPPLCTKTAQTQSMSFTPTPTLTPTPTPTLIPTPTPTLTPTSTITPTPT</sequence>
<accession>A0AAW2YH52</accession>
<keyword evidence="3" id="KW-1185">Reference proteome</keyword>
<feature type="compositionally biased region" description="Polar residues" evidence="1">
    <location>
        <begin position="139"/>
        <end position="148"/>
    </location>
</feature>
<evidence type="ECO:0000313" key="3">
    <source>
        <dbReference type="Proteomes" id="UP001431209"/>
    </source>
</evidence>
<evidence type="ECO:0000313" key="2">
    <source>
        <dbReference type="EMBL" id="KAL0476462.1"/>
    </source>
</evidence>
<feature type="non-terminal residue" evidence="2">
    <location>
        <position position="1"/>
    </location>
</feature>
<dbReference type="Proteomes" id="UP001431209">
    <property type="component" value="Unassembled WGS sequence"/>
</dbReference>
<feature type="region of interest" description="Disordered" evidence="1">
    <location>
        <begin position="137"/>
        <end position="181"/>
    </location>
</feature>